<evidence type="ECO:0000259" key="3">
    <source>
        <dbReference type="PROSITE" id="PS50097"/>
    </source>
</evidence>
<dbReference type="InterPro" id="IPR002083">
    <property type="entry name" value="MATH/TRAF_dom"/>
</dbReference>
<dbReference type="Pfam" id="PF22486">
    <property type="entry name" value="MATH_2"/>
    <property type="match status" value="1"/>
</dbReference>
<dbReference type="Pfam" id="PF00651">
    <property type="entry name" value="BTB"/>
    <property type="match status" value="1"/>
</dbReference>
<feature type="domain" description="MATH" evidence="4">
    <location>
        <begin position="35"/>
        <end position="167"/>
    </location>
</feature>
<evidence type="ECO:0000313" key="6">
    <source>
        <dbReference type="EnsemblPlants" id="PNT63293"/>
    </source>
</evidence>
<gene>
    <name evidence="5" type="ORF">BRADI_4g13867v3</name>
</gene>
<keyword evidence="7" id="KW-1185">Reference proteome</keyword>
<comment type="pathway">
    <text evidence="1">Protein modification; protein ubiquitination.</text>
</comment>
<accession>A0A2K2CMP3</accession>
<reference evidence="6" key="3">
    <citation type="submission" date="2018-08" db="UniProtKB">
        <authorList>
            <consortium name="EnsemblPlants"/>
        </authorList>
    </citation>
    <scope>IDENTIFICATION</scope>
    <source>
        <strain evidence="6">cv. Bd21</strain>
    </source>
</reference>
<dbReference type="EnsemblPlants" id="PNT63293">
    <property type="protein sequence ID" value="PNT63293"/>
    <property type="gene ID" value="BRADI_4g13867v3"/>
</dbReference>
<evidence type="ECO:0008006" key="8">
    <source>
        <dbReference type="Google" id="ProtNLM"/>
    </source>
</evidence>
<evidence type="ECO:0000313" key="7">
    <source>
        <dbReference type="Proteomes" id="UP000008810"/>
    </source>
</evidence>
<dbReference type="InterPro" id="IPR000210">
    <property type="entry name" value="BTB/POZ_dom"/>
</dbReference>
<reference evidence="5" key="2">
    <citation type="submission" date="2017-06" db="EMBL/GenBank/DDBJ databases">
        <title>WGS assembly of Brachypodium distachyon.</title>
        <authorList>
            <consortium name="The International Brachypodium Initiative"/>
            <person name="Lucas S."/>
            <person name="Harmon-Smith M."/>
            <person name="Lail K."/>
            <person name="Tice H."/>
            <person name="Grimwood J."/>
            <person name="Bruce D."/>
            <person name="Barry K."/>
            <person name="Shu S."/>
            <person name="Lindquist E."/>
            <person name="Wang M."/>
            <person name="Pitluck S."/>
            <person name="Vogel J.P."/>
            <person name="Garvin D.F."/>
            <person name="Mockler T.C."/>
            <person name="Schmutz J."/>
            <person name="Rokhsar D."/>
            <person name="Bevan M.W."/>
        </authorList>
    </citation>
    <scope>NUCLEOTIDE SEQUENCE</scope>
    <source>
        <strain evidence="5">Bd21</strain>
    </source>
</reference>
<evidence type="ECO:0000256" key="1">
    <source>
        <dbReference type="ARBA" id="ARBA00004906"/>
    </source>
</evidence>
<evidence type="ECO:0000313" key="5">
    <source>
        <dbReference type="EMBL" id="PNT63293.1"/>
    </source>
</evidence>
<organism evidence="5">
    <name type="scientific">Brachypodium distachyon</name>
    <name type="common">Purple false brome</name>
    <name type="synonym">Trachynia distachya</name>
    <dbReference type="NCBI Taxonomy" id="15368"/>
    <lineage>
        <taxon>Eukaryota</taxon>
        <taxon>Viridiplantae</taxon>
        <taxon>Streptophyta</taxon>
        <taxon>Embryophyta</taxon>
        <taxon>Tracheophyta</taxon>
        <taxon>Spermatophyta</taxon>
        <taxon>Magnoliopsida</taxon>
        <taxon>Liliopsida</taxon>
        <taxon>Poales</taxon>
        <taxon>Poaceae</taxon>
        <taxon>BOP clade</taxon>
        <taxon>Pooideae</taxon>
        <taxon>Stipodae</taxon>
        <taxon>Brachypodieae</taxon>
        <taxon>Brachypodium</taxon>
    </lineage>
</organism>
<dbReference type="Gramene" id="PNT63293">
    <property type="protein sequence ID" value="PNT63293"/>
    <property type="gene ID" value="BRADI_4g13867v3"/>
</dbReference>
<sequence length="354" mass="37794">MMSGSVHGNDGSTPPPSPPTWLSPVSVTDEAVSASTSRVFKIEGYSETRGLLGAGNSIRFPTFFLGGHGWQIWYYPDGLHPSLSGRWISMALVLVGNGDSRPRRSVRGSGQAETGKPQQGQGGFAGGAGRATLGKDEPLGVPEFVERARLQNSCYLKGDCVSVRCDISVATTNVVARGTELSELSEPWSSFVVVPPSDLRRDLGRLLSSGAGADVALEVRGETIAAHWHILAARSSVFAAELLDGTTEEEKTIPSSRVRIDAMDATAFKAMLHFIYTDSLPATMDEAGGSIMPMAPDLLVAADRYDLWGLKSMCEEKLCDHIAVDTPVLGTEGFERLVESCPSVLKDHLAVFAP</sequence>
<evidence type="ECO:0000256" key="2">
    <source>
        <dbReference type="SAM" id="MobiDB-lite"/>
    </source>
</evidence>
<dbReference type="SUPFAM" id="SSF54695">
    <property type="entry name" value="POZ domain"/>
    <property type="match status" value="1"/>
</dbReference>
<dbReference type="PROSITE" id="PS50144">
    <property type="entry name" value="MATH"/>
    <property type="match status" value="1"/>
</dbReference>
<dbReference type="EMBL" id="CM000883">
    <property type="protein sequence ID" value="PNT63293.1"/>
    <property type="molecule type" value="Genomic_DNA"/>
</dbReference>
<dbReference type="InterPro" id="IPR008974">
    <property type="entry name" value="TRAF-like"/>
</dbReference>
<dbReference type="InterPro" id="IPR045005">
    <property type="entry name" value="BPM1-6"/>
</dbReference>
<dbReference type="CDD" id="cd00121">
    <property type="entry name" value="MATH"/>
    <property type="match status" value="1"/>
</dbReference>
<dbReference type="InterPro" id="IPR011333">
    <property type="entry name" value="SKP1/BTB/POZ_sf"/>
</dbReference>
<dbReference type="Proteomes" id="UP000008810">
    <property type="component" value="Chromosome 4"/>
</dbReference>
<feature type="region of interest" description="Disordered" evidence="2">
    <location>
        <begin position="1"/>
        <end position="21"/>
    </location>
</feature>
<dbReference type="Gene3D" id="3.30.710.10">
    <property type="entry name" value="Potassium Channel Kv1.1, Chain A"/>
    <property type="match status" value="1"/>
</dbReference>
<dbReference type="PROSITE" id="PS50097">
    <property type="entry name" value="BTB"/>
    <property type="match status" value="1"/>
</dbReference>
<dbReference type="OrthoDB" id="10249567at2759"/>
<protein>
    <recommendedName>
        <fullName evidence="8">BTB domain-containing protein</fullName>
    </recommendedName>
</protein>
<dbReference type="PANTHER" id="PTHR26379:SF483">
    <property type="entry name" value="OS11G0619800 PROTEIN"/>
    <property type="match status" value="1"/>
</dbReference>
<feature type="compositionally biased region" description="Gly residues" evidence="2">
    <location>
        <begin position="120"/>
        <end position="129"/>
    </location>
</feature>
<evidence type="ECO:0000259" key="4">
    <source>
        <dbReference type="PROSITE" id="PS50144"/>
    </source>
</evidence>
<feature type="domain" description="BTB" evidence="3">
    <location>
        <begin position="213"/>
        <end position="284"/>
    </location>
</feature>
<reference evidence="5 6" key="1">
    <citation type="journal article" date="2010" name="Nature">
        <title>Genome sequencing and analysis of the model grass Brachypodium distachyon.</title>
        <authorList>
            <consortium name="International Brachypodium Initiative"/>
        </authorList>
    </citation>
    <scope>NUCLEOTIDE SEQUENCE [LARGE SCALE GENOMIC DNA]</scope>
    <source>
        <strain evidence="5 6">Bd21</strain>
    </source>
</reference>
<dbReference type="AlphaFoldDB" id="A0A2K2CMP3"/>
<proteinExistence type="predicted"/>
<name>A0A2K2CMP3_BRADI</name>
<dbReference type="PANTHER" id="PTHR26379">
    <property type="entry name" value="BTB/POZ AND MATH DOMAIN-CONTAINING PROTEIN 1"/>
    <property type="match status" value="1"/>
</dbReference>
<dbReference type="SUPFAM" id="SSF49599">
    <property type="entry name" value="TRAF domain-like"/>
    <property type="match status" value="1"/>
</dbReference>
<feature type="region of interest" description="Disordered" evidence="2">
    <location>
        <begin position="99"/>
        <end position="129"/>
    </location>
</feature>
<dbReference type="InParanoid" id="A0A2K2CMP3"/>
<dbReference type="GO" id="GO:0016567">
    <property type="term" value="P:protein ubiquitination"/>
    <property type="evidence" value="ECO:0007669"/>
    <property type="project" value="InterPro"/>
</dbReference>
<dbReference type="Gene3D" id="2.60.210.10">
    <property type="entry name" value="Apoptosis, Tumor Necrosis Factor Receptor Associated Protein 2, Chain A"/>
    <property type="match status" value="1"/>
</dbReference>
<dbReference type="SMART" id="SM00225">
    <property type="entry name" value="BTB"/>
    <property type="match status" value="1"/>
</dbReference>